<dbReference type="SUPFAM" id="SSF118310">
    <property type="entry name" value="AN1-like Zinc finger"/>
    <property type="match status" value="2"/>
</dbReference>
<dbReference type="PANTHER" id="PTHR14677:SF20">
    <property type="entry name" value="ZINC FINGER AN1-TYPE CONTAINING 2A-RELATED"/>
    <property type="match status" value="1"/>
</dbReference>
<keyword evidence="2" id="KW-1185">Reference proteome</keyword>
<evidence type="ECO:0000313" key="2">
    <source>
        <dbReference type="Proteomes" id="UP000695000"/>
    </source>
</evidence>
<gene>
    <name evidence="3" type="primary">LOC108557931</name>
</gene>
<dbReference type="Pfam" id="PF25327">
    <property type="entry name" value="UBL_ZFAND1"/>
    <property type="match status" value="1"/>
</dbReference>
<dbReference type="PANTHER" id="PTHR14677">
    <property type="entry name" value="ARSENITE INDUCUBLE RNA ASSOCIATED PROTEIN AIP-1-RELATED"/>
    <property type="match status" value="1"/>
</dbReference>
<name>A0ABM1M6G4_NICVS</name>
<dbReference type="Gene3D" id="4.10.1110.10">
    <property type="entry name" value="AN1-like Zinc finger"/>
    <property type="match status" value="2"/>
</dbReference>
<evidence type="ECO:0000259" key="1">
    <source>
        <dbReference type="Pfam" id="PF25327"/>
    </source>
</evidence>
<dbReference type="GeneID" id="108557931"/>
<sequence length="266" mass="30145">MELPQIGKCCDNTSCKQLDFLPLQCKCKKIFCSQHFREHVTTCTLTKNLQVSDLKKIDDLYKCSHPNCKETSIIPLMCEKCKQHFCIIHRHISECFKEDPQIKAAAIQKLNAPIEQFNKAKDILDKQIELNISAVKKKSKNAEMVNKIQLMRIKNKANGLKTIPTTDRLYFNVKHPKSSGCKSSPLFVSKTWTVGRAIDAVADECKVQNKNNQSAALKLRLFKEDGGDIISKLVSDKLEDLIAANLLYNGENLVLEYVDDACLRLT</sequence>
<feature type="domain" description="ZFAND1-like ubiquitin-like" evidence="1">
    <location>
        <begin position="187"/>
        <end position="259"/>
    </location>
</feature>
<accession>A0ABM1M6G4</accession>
<organism evidence="2 3">
    <name type="scientific">Nicrophorus vespilloides</name>
    <name type="common">Boreal carrion beetle</name>
    <dbReference type="NCBI Taxonomy" id="110193"/>
    <lineage>
        <taxon>Eukaryota</taxon>
        <taxon>Metazoa</taxon>
        <taxon>Ecdysozoa</taxon>
        <taxon>Arthropoda</taxon>
        <taxon>Hexapoda</taxon>
        <taxon>Insecta</taxon>
        <taxon>Pterygota</taxon>
        <taxon>Neoptera</taxon>
        <taxon>Endopterygota</taxon>
        <taxon>Coleoptera</taxon>
        <taxon>Polyphaga</taxon>
        <taxon>Staphyliniformia</taxon>
        <taxon>Silphidae</taxon>
        <taxon>Nicrophorinae</taxon>
        <taxon>Nicrophorus</taxon>
    </lineage>
</organism>
<proteinExistence type="predicted"/>
<dbReference type="InterPro" id="IPR035896">
    <property type="entry name" value="AN1-like_Znf"/>
</dbReference>
<dbReference type="InterPro" id="IPR057358">
    <property type="entry name" value="UBL_ZFAND1-like"/>
</dbReference>
<dbReference type="RefSeq" id="XP_017770164.1">
    <property type="nucleotide sequence ID" value="XM_017914675.1"/>
</dbReference>
<protein>
    <submittedName>
        <fullName evidence="3">AN1-type zinc finger protein 1-like</fullName>
    </submittedName>
</protein>
<reference evidence="3" key="1">
    <citation type="submission" date="2025-08" db="UniProtKB">
        <authorList>
            <consortium name="RefSeq"/>
        </authorList>
    </citation>
    <scope>IDENTIFICATION</scope>
    <source>
        <tissue evidence="3">Whole Larva</tissue>
    </source>
</reference>
<dbReference type="Proteomes" id="UP000695000">
    <property type="component" value="Unplaced"/>
</dbReference>
<evidence type="ECO:0000313" key="3">
    <source>
        <dbReference type="RefSeq" id="XP_017770164.1"/>
    </source>
</evidence>